<protein>
    <recommendedName>
        <fullName evidence="4">Enoyl reductase (ER) domain-containing protein</fullName>
    </recommendedName>
</protein>
<name>A0A6A4VPW8_AMPAM</name>
<evidence type="ECO:0000259" key="4">
    <source>
        <dbReference type="SMART" id="SM00829"/>
    </source>
</evidence>
<dbReference type="PANTHER" id="PTHR43401">
    <property type="entry name" value="L-THREONINE 3-DEHYDROGENASE"/>
    <property type="match status" value="1"/>
</dbReference>
<dbReference type="PANTHER" id="PTHR43401:SF2">
    <property type="entry name" value="L-THREONINE 3-DEHYDROGENASE"/>
    <property type="match status" value="1"/>
</dbReference>
<dbReference type="Pfam" id="PF13602">
    <property type="entry name" value="ADH_zinc_N_2"/>
    <property type="match status" value="1"/>
</dbReference>
<dbReference type="InterPro" id="IPR050129">
    <property type="entry name" value="Zn_alcohol_dh"/>
</dbReference>
<dbReference type="GO" id="GO:0046872">
    <property type="term" value="F:metal ion binding"/>
    <property type="evidence" value="ECO:0007669"/>
    <property type="project" value="UniProtKB-KW"/>
</dbReference>
<keyword evidence="3" id="KW-0560">Oxidoreductase</keyword>
<evidence type="ECO:0000256" key="3">
    <source>
        <dbReference type="ARBA" id="ARBA00023002"/>
    </source>
</evidence>
<dbReference type="SMART" id="SM00829">
    <property type="entry name" value="PKS_ER"/>
    <property type="match status" value="1"/>
</dbReference>
<dbReference type="SUPFAM" id="SSF51735">
    <property type="entry name" value="NAD(P)-binding Rossmann-fold domains"/>
    <property type="match status" value="1"/>
</dbReference>
<sequence>MRLGSKAAGPGRAAGWSALIRRTADRGGGVAGRQSPSPSQFRVRTPAICSTSGAMPELPSSERKKRGMPLHQVSIESPGPTMKGCVFNFDVPMPEVPPSGARIRVMCAGVCYRSKRSMSINSGASLSSIGSDHSSCSNKGVRDTSLFPGFEVAGQIESFGENVDPKCGLKVGDNVIVYPYIGCPEGYAEYVAVEDVQYLVKVPDEVPMPVASMLPSGGLWAMNSVFTARQYVEKLLEERGDKGKVNVLVVGTGGLALWAIRIGRHYFPEWTEGQAVRLTVAVLRDEGLQSITEQEHQKVNIVQWSEDCYETQLIERTINACEGNVDIIIDFAANPRSMNRSLKCLSKGGVIVIGAETAQRYVSRFESVAQASDQTIVPVEMGSLEQLHTLVHLIASKKVEPPPYNLFPSDKAEEVFMKLGRAKIHGRAILHFDPIPDAPET</sequence>
<gene>
    <name evidence="5" type="ORF">FJT64_006800</name>
</gene>
<dbReference type="GO" id="GO:0016491">
    <property type="term" value="F:oxidoreductase activity"/>
    <property type="evidence" value="ECO:0007669"/>
    <property type="project" value="UniProtKB-KW"/>
</dbReference>
<keyword evidence="6" id="KW-1185">Reference proteome</keyword>
<evidence type="ECO:0000256" key="2">
    <source>
        <dbReference type="ARBA" id="ARBA00022833"/>
    </source>
</evidence>
<dbReference type="Gene3D" id="3.40.50.720">
    <property type="entry name" value="NAD(P)-binding Rossmann-like Domain"/>
    <property type="match status" value="1"/>
</dbReference>
<dbReference type="InterPro" id="IPR020843">
    <property type="entry name" value="ER"/>
</dbReference>
<organism evidence="5 6">
    <name type="scientific">Amphibalanus amphitrite</name>
    <name type="common">Striped barnacle</name>
    <name type="synonym">Balanus amphitrite</name>
    <dbReference type="NCBI Taxonomy" id="1232801"/>
    <lineage>
        <taxon>Eukaryota</taxon>
        <taxon>Metazoa</taxon>
        <taxon>Ecdysozoa</taxon>
        <taxon>Arthropoda</taxon>
        <taxon>Crustacea</taxon>
        <taxon>Multicrustacea</taxon>
        <taxon>Cirripedia</taxon>
        <taxon>Thoracica</taxon>
        <taxon>Thoracicalcarea</taxon>
        <taxon>Balanomorpha</taxon>
        <taxon>Balanoidea</taxon>
        <taxon>Balanidae</taxon>
        <taxon>Amphibalaninae</taxon>
        <taxon>Amphibalanus</taxon>
    </lineage>
</organism>
<feature type="domain" description="Enoyl reductase (ER)" evidence="4">
    <location>
        <begin position="84"/>
        <end position="430"/>
    </location>
</feature>
<proteinExistence type="predicted"/>
<evidence type="ECO:0000256" key="1">
    <source>
        <dbReference type="ARBA" id="ARBA00022723"/>
    </source>
</evidence>
<evidence type="ECO:0000313" key="6">
    <source>
        <dbReference type="Proteomes" id="UP000440578"/>
    </source>
</evidence>
<dbReference type="InterPro" id="IPR013154">
    <property type="entry name" value="ADH-like_N"/>
</dbReference>
<reference evidence="5 6" key="1">
    <citation type="submission" date="2019-07" db="EMBL/GenBank/DDBJ databases">
        <title>Draft genome assembly of a fouling barnacle, Amphibalanus amphitrite (Darwin, 1854): The first reference genome for Thecostraca.</title>
        <authorList>
            <person name="Kim W."/>
        </authorList>
    </citation>
    <scope>NUCLEOTIDE SEQUENCE [LARGE SCALE GENOMIC DNA]</scope>
    <source>
        <strain evidence="5">SNU_AA5</strain>
        <tissue evidence="5">Soma without cirri and trophi</tissue>
    </source>
</reference>
<comment type="caution">
    <text evidence="5">The sequence shown here is derived from an EMBL/GenBank/DDBJ whole genome shotgun (WGS) entry which is preliminary data.</text>
</comment>
<dbReference type="OrthoDB" id="1879366at2759"/>
<accession>A0A6A4VPW8</accession>
<evidence type="ECO:0000313" key="5">
    <source>
        <dbReference type="EMBL" id="KAF0295693.1"/>
    </source>
</evidence>
<dbReference type="InterPro" id="IPR011032">
    <property type="entry name" value="GroES-like_sf"/>
</dbReference>
<dbReference type="SUPFAM" id="SSF50129">
    <property type="entry name" value="GroES-like"/>
    <property type="match status" value="1"/>
</dbReference>
<dbReference type="Pfam" id="PF08240">
    <property type="entry name" value="ADH_N"/>
    <property type="match status" value="1"/>
</dbReference>
<dbReference type="Gene3D" id="3.90.180.10">
    <property type="entry name" value="Medium-chain alcohol dehydrogenases, catalytic domain"/>
    <property type="match status" value="2"/>
</dbReference>
<dbReference type="InterPro" id="IPR036291">
    <property type="entry name" value="NAD(P)-bd_dom_sf"/>
</dbReference>
<keyword evidence="1" id="KW-0479">Metal-binding</keyword>
<dbReference type="AlphaFoldDB" id="A0A6A4VPW8"/>
<keyword evidence="2" id="KW-0862">Zinc</keyword>
<dbReference type="EMBL" id="VIIS01001603">
    <property type="protein sequence ID" value="KAF0295693.1"/>
    <property type="molecule type" value="Genomic_DNA"/>
</dbReference>
<dbReference type="Proteomes" id="UP000440578">
    <property type="component" value="Unassembled WGS sequence"/>
</dbReference>